<dbReference type="PROSITE" id="PS50878">
    <property type="entry name" value="RT_POL"/>
    <property type="match status" value="1"/>
</dbReference>
<dbReference type="InterPro" id="IPR005135">
    <property type="entry name" value="Endo/exonuclease/phosphatase"/>
</dbReference>
<evidence type="ECO:0000313" key="2">
    <source>
        <dbReference type="EMBL" id="CAG5109335.1"/>
    </source>
</evidence>
<dbReference type="PANTHER" id="PTHR19446">
    <property type="entry name" value="REVERSE TRANSCRIPTASES"/>
    <property type="match status" value="1"/>
</dbReference>
<organism evidence="2 3">
    <name type="scientific">Cotesia congregata</name>
    <name type="common">Parasitoid wasp</name>
    <name type="synonym">Apanteles congregatus</name>
    <dbReference type="NCBI Taxonomy" id="51543"/>
    <lineage>
        <taxon>Eukaryota</taxon>
        <taxon>Metazoa</taxon>
        <taxon>Ecdysozoa</taxon>
        <taxon>Arthropoda</taxon>
        <taxon>Hexapoda</taxon>
        <taxon>Insecta</taxon>
        <taxon>Pterygota</taxon>
        <taxon>Neoptera</taxon>
        <taxon>Endopterygota</taxon>
        <taxon>Hymenoptera</taxon>
        <taxon>Apocrita</taxon>
        <taxon>Ichneumonoidea</taxon>
        <taxon>Braconidae</taxon>
        <taxon>Microgastrinae</taxon>
        <taxon>Cotesia</taxon>
    </lineage>
</organism>
<sequence>MTWFIKVAERKKQSKRGRASGGYMIGIKKDLSEDWEVKEWDYGFKLINKKESEMLITVYNNVGIDALEKKIKKEVREMENIIEKKIVLGDMNARIGESDVTKINMISEKKRKSKEKKLNAEGNKLLSLCDELGLKILNGVKEGDEEGEITFIGGKSENCCSVLDLVLLLDRGEDDGVKNLKIIKRIESDHLPIVVELERKNADKKKEEENSDVCKGMKKLEQERLVWKKDNIMDYRNAAYDDWQERREISDELQWSDIKEIIHNAAKAAGMSKKANSGKKEVIIEKNDSIMNKGHDEINKKEFIKAKKNFKSAVKKAKEEWWGEKKNEIAKAKDMSKWWEVINKFRRKRKKNKSAKIDMRTNGRLDEPFGRLEFIKAVKRLGNRKASGEDGIAAEFMKNLPRDVLEEIREIINKMWEESKFQEGWEKARIIPIYKTGDVNKAENYRGISLLDIGYKILTAMMAERIVQWTDREEKIKESQAGFRKGRGTRDHVFMLNMLINNQLKRKEKLFMCFIDLRQAFDTVDRRMLLEKLWKLGIRGKMHKMIKVIYGNTTSEIIIEGTKTREFGINQGVRQGCALSAVLFNIFIDDMEDEIVRKNIGGTVIGKEKLFMAKYADDGAALTSVSGGWHLVTLAYLRLDRLIGGKLYNH</sequence>
<dbReference type="EMBL" id="CAJNRD030001124">
    <property type="protein sequence ID" value="CAG5109335.1"/>
    <property type="molecule type" value="Genomic_DNA"/>
</dbReference>
<dbReference type="SUPFAM" id="SSF56219">
    <property type="entry name" value="DNase I-like"/>
    <property type="match status" value="1"/>
</dbReference>
<reference evidence="2" key="1">
    <citation type="submission" date="2021-04" db="EMBL/GenBank/DDBJ databases">
        <authorList>
            <person name="Chebbi M.A.C M."/>
        </authorList>
    </citation>
    <scope>NUCLEOTIDE SEQUENCE</scope>
</reference>
<dbReference type="InterPro" id="IPR043502">
    <property type="entry name" value="DNA/RNA_pol_sf"/>
</dbReference>
<gene>
    <name evidence="2" type="ORF">HICCMSTLAB_LOCUS13971</name>
</gene>
<name>A0A8J2HUH9_COTCN</name>
<dbReference type="Proteomes" id="UP000786811">
    <property type="component" value="Unassembled WGS sequence"/>
</dbReference>
<evidence type="ECO:0000313" key="3">
    <source>
        <dbReference type="Proteomes" id="UP000786811"/>
    </source>
</evidence>
<dbReference type="Gene3D" id="3.60.10.10">
    <property type="entry name" value="Endonuclease/exonuclease/phosphatase"/>
    <property type="match status" value="1"/>
</dbReference>
<evidence type="ECO:0000259" key="1">
    <source>
        <dbReference type="PROSITE" id="PS50878"/>
    </source>
</evidence>
<dbReference type="Pfam" id="PF14529">
    <property type="entry name" value="Exo_endo_phos_2"/>
    <property type="match status" value="1"/>
</dbReference>
<dbReference type="GO" id="GO:0003964">
    <property type="term" value="F:RNA-directed DNA polymerase activity"/>
    <property type="evidence" value="ECO:0007669"/>
    <property type="project" value="UniProtKB-KW"/>
</dbReference>
<dbReference type="SUPFAM" id="SSF56672">
    <property type="entry name" value="DNA/RNA polymerases"/>
    <property type="match status" value="1"/>
</dbReference>
<dbReference type="InterPro" id="IPR000477">
    <property type="entry name" value="RT_dom"/>
</dbReference>
<keyword evidence="3" id="KW-1185">Reference proteome</keyword>
<keyword evidence="2" id="KW-0548">Nucleotidyltransferase</keyword>
<dbReference type="AlphaFoldDB" id="A0A8J2HUH9"/>
<protein>
    <submittedName>
        <fullName evidence="2">Similar to LINE-1 reverse transcriptase homolog (Nycticebus coucang)</fullName>
    </submittedName>
</protein>
<dbReference type="Pfam" id="PF00078">
    <property type="entry name" value="RVT_1"/>
    <property type="match status" value="1"/>
</dbReference>
<feature type="domain" description="Reverse transcriptase" evidence="1">
    <location>
        <begin position="414"/>
        <end position="650"/>
    </location>
</feature>
<proteinExistence type="predicted"/>
<keyword evidence="2" id="KW-0808">Transferase</keyword>
<keyword evidence="2" id="KW-0695">RNA-directed DNA polymerase</keyword>
<dbReference type="OrthoDB" id="7684827at2759"/>
<accession>A0A8J2HUH9</accession>
<dbReference type="InterPro" id="IPR036691">
    <property type="entry name" value="Endo/exonu/phosph_ase_sf"/>
</dbReference>
<dbReference type="CDD" id="cd01650">
    <property type="entry name" value="RT_nLTR_like"/>
    <property type="match status" value="1"/>
</dbReference>
<comment type="caution">
    <text evidence="2">The sequence shown here is derived from an EMBL/GenBank/DDBJ whole genome shotgun (WGS) entry which is preliminary data.</text>
</comment>